<evidence type="ECO:0000313" key="7">
    <source>
        <dbReference type="Proteomes" id="UP000244867"/>
    </source>
</evidence>
<dbReference type="GO" id="GO:0016798">
    <property type="term" value="F:hydrolase activity, acting on glycosyl bonds"/>
    <property type="evidence" value="ECO:0007669"/>
    <property type="project" value="UniProtKB-KW"/>
</dbReference>
<proteinExistence type="predicted"/>
<evidence type="ECO:0000313" key="6">
    <source>
        <dbReference type="EMBL" id="PUA81698.1"/>
    </source>
</evidence>
<evidence type="ECO:0000256" key="3">
    <source>
        <dbReference type="ARBA" id="ARBA00023326"/>
    </source>
</evidence>
<protein>
    <recommendedName>
        <fullName evidence="5">Fibronectin type-III domain-containing protein</fullName>
    </recommendedName>
</protein>
<dbReference type="Proteomes" id="UP000244867">
    <property type="component" value="Unassembled WGS sequence"/>
</dbReference>
<dbReference type="InterPro" id="IPR036116">
    <property type="entry name" value="FN3_sf"/>
</dbReference>
<name>A0A2R7YZ84_9ACTN</name>
<feature type="region of interest" description="Disordered" evidence="4">
    <location>
        <begin position="351"/>
        <end position="400"/>
    </location>
</feature>
<evidence type="ECO:0000256" key="4">
    <source>
        <dbReference type="SAM" id="MobiDB-lite"/>
    </source>
</evidence>
<dbReference type="PROSITE" id="PS50853">
    <property type="entry name" value="FN3"/>
    <property type="match status" value="2"/>
</dbReference>
<feature type="compositionally biased region" description="Polar residues" evidence="4">
    <location>
        <begin position="1956"/>
        <end position="1972"/>
    </location>
</feature>
<keyword evidence="3" id="KW-0119">Carbohydrate metabolism</keyword>
<dbReference type="SUPFAM" id="SSF49265">
    <property type="entry name" value="Fibronectin type III"/>
    <property type="match status" value="2"/>
</dbReference>
<dbReference type="InterPro" id="IPR050964">
    <property type="entry name" value="Striated_Muscle_Regulatory"/>
</dbReference>
<sequence>MLAAGAVVAYAISADGYQAHKAELNDGGIWVVNGDRGLYGRINKPINQLDTTILSENGSDRQLDVVQDGAAVAAIDRKALTAQVIDPSASKLDPTGKISLPSSGDQQMAGGTFASIDAENGELWAVQLDPQLGRPLITTVDAQGKPLAKVGDGAALAVTQSGTVIATSQGKSTITYLVPSGDAFAKPRSEDLPEDAGDVTSVTAVGETAVTLDEATGALSVIGGPSATMPAESVLQQPGPDADSVLVANPGGLLRVDLETGKATIVDEGRTGVPVEPVRLGACSYAAWSGGIGSVTVQCGDDDAQNSTLGGKAGELAFRVNRGQIVLNDNTSGTVWDLDEQTPEKIDNWNAFTRSKKKKDDDKENQQQSAADRTPPKAEPDSYGARPGRTTVLHPLDNDSAPEGRLLSIVDVDQPTGGASAEISPDGQTIVLEMPDDARDTSFDYYIDDGRSNATAHATVRVGVRTNGENDQPKLRNGFEPRLRRVAANGSVSYPVLSDWRDDGDGDSLILESATVLGAGNTGAVARTTSDGRLRFTGSRDGGDTFQVEYLVSDGRSEPVRQTMSFEVQERLDRETFPAVAEPDVIRGEQGQPIKIRPLLNDLPGSDPGSPDAELAIAAKVPAQDGAQVKTDLETGVITVTASEARTYFLQYDAAYGDAALDKATIRVDVRPKPKSPGEPVAMPDSLTIFGQAAGIVDVLANDLDPAGGLLVVQTATAENRNQVDVAIIDGRWLRISARQGELSPNPQLVNYTISNGANSGVKGEVSVSQRRTPADNSPVTVTDRVHVRSGSSVTAAVLDNDVAPSGDRLSLVGDAAQGVAGELKIERPVGVKGDIGTALVSGRNVRYIAPDLKERDSFEISYIAQTSTGEQAPGKLVVIVTPAKDPNTAPEPPTLESRVVSGGQVKIRLPGSGIDPDGDPVTVNGITSAPRLGRVLGYGGNFLEYQAYPRTTGTDEFEYSVVDSRGAVATGTVRVGIAPPGEPQPILAVADQLTIAPGRTAVFDPMANDYFAPGDKIKLALRDAPDGAKIDPKTNLVSVPAPDTTQGETTPVVYTISDGINTSSATMTLVLSEDFENPPVVADAFGVVDESESVSVDVLEGAYDPDGKASDLEVVEVYGEDGTGGRPTINGSNVKVDRGPNPVVVPFRIEDSSGAAATASLYVPPTGRSIPYVKPGVQIELDEGATAKGKLKDYVVNPSGGPIRLTARQSVSASPSQLQAQRTGDDSFQVTAREGYRGPGAVLLEVTTATNEGGNEDPEDPTDGYTALLSVPVQVGDDTPVLDCPQDTFDISAGQTQELDILTLCNVFTPDPADAPGLTYDGAWTQEVDGLSLSGSGGSVLTVTAADDANQGGEAVLSVTSNGSDPELIRFRLESAPPPDLLQIPSEDLEAGQSRQINLAPYLESGVSDPTPTVVTIEQVSGSGVSASKNGATVTLKAGADTSGRSVFRVVMSDVEDSSSSARRVEGRIEVDVTGVPGQPGTPYDYDNNEEGTIRVGWFPPKDDGGAPITSYVLKEMTKGKTTRCRTNECDVSGLENQKQYNFRVAAVNKVGQGPWSDLSQTAYADTKPARVSNIRMVSRADHTITLGWSRPQSSTTIESYRVTWLGQSVTVPGSSPTTVVTGLDNNQKYVFSVSALNSVGWSPKRESTPLQSIGTPASPGGLAVVDREAGLDATDVSASWTSTPAEGPAPTLYTLAYSVKGGPLTAVPGCSRIQALTCTHTGVPYNGDTYSYYVQASNEKNTSPPGTAVTFQAVGKPAKWGAITATPTGVDNEVLVTGTAPESRGSTARAAILVNGGAVWELAVSPGRVINERVRTAGNGSPYPVQMRMCNEFAATVGCSFSDPVSVTTYGPLNNSHIYSKTPVVEGKSIYWVISGTSNGDAAIIDFQAEGGALQTIRLTSPGAFQIQTSPVATTNYSQKQDMSFRLYDDAPGGRGEGRDSGSATSGEPPLPSISISKGAQCSTASDGTSMPNCSDVKGQGFTCEEASCAFVNVSYDNQRGSVDCRIEVFYNIVGWQYVNSFKMDTGTSGATPRAYWGETGHGLRVNCGNGSYYSNEIGW</sequence>
<keyword evidence="2" id="KW-0326">Glycosidase</keyword>
<reference evidence="6 7" key="1">
    <citation type="submission" date="2018-03" db="EMBL/GenBank/DDBJ databases">
        <authorList>
            <person name="Keele B.F."/>
        </authorList>
    </citation>
    <scope>NUCLEOTIDE SEQUENCE [LARGE SCALE GENOMIC DNA]</scope>
    <source>
        <strain evidence="6 7">IB-3</strain>
    </source>
</reference>
<accession>A0A2R7YZ84</accession>
<dbReference type="InterPro" id="IPR003961">
    <property type="entry name" value="FN3_dom"/>
</dbReference>
<dbReference type="PANTHER" id="PTHR13817:SF73">
    <property type="entry name" value="FIBRONECTIN TYPE-III DOMAIN-CONTAINING PROTEIN"/>
    <property type="match status" value="1"/>
</dbReference>
<feature type="domain" description="Fibronectin type-III" evidence="5">
    <location>
        <begin position="1572"/>
        <end position="1660"/>
    </location>
</feature>
<dbReference type="CDD" id="cd00063">
    <property type="entry name" value="FN3"/>
    <property type="match status" value="2"/>
</dbReference>
<evidence type="ECO:0000256" key="1">
    <source>
        <dbReference type="ARBA" id="ARBA00022737"/>
    </source>
</evidence>
<keyword evidence="7" id="KW-1185">Reference proteome</keyword>
<keyword evidence="2" id="KW-0378">Hydrolase</keyword>
<dbReference type="SMART" id="SM00060">
    <property type="entry name" value="FN3"/>
    <property type="match status" value="3"/>
</dbReference>
<dbReference type="InterPro" id="IPR013783">
    <property type="entry name" value="Ig-like_fold"/>
</dbReference>
<gene>
    <name evidence="6" type="ORF">C7S10_06395</name>
</gene>
<evidence type="ECO:0000259" key="5">
    <source>
        <dbReference type="PROSITE" id="PS50853"/>
    </source>
</evidence>
<dbReference type="EMBL" id="PYXZ01000002">
    <property type="protein sequence ID" value="PUA81698.1"/>
    <property type="molecule type" value="Genomic_DNA"/>
</dbReference>
<organism evidence="6 7">
    <name type="scientific">Nocardioides currus</name>
    <dbReference type="NCBI Taxonomy" id="2133958"/>
    <lineage>
        <taxon>Bacteria</taxon>
        <taxon>Bacillati</taxon>
        <taxon>Actinomycetota</taxon>
        <taxon>Actinomycetes</taxon>
        <taxon>Propionibacteriales</taxon>
        <taxon>Nocardioidaceae</taxon>
        <taxon>Nocardioides</taxon>
    </lineage>
</organism>
<keyword evidence="3" id="KW-0624">Polysaccharide degradation</keyword>
<evidence type="ECO:0000256" key="2">
    <source>
        <dbReference type="ARBA" id="ARBA00023295"/>
    </source>
</evidence>
<keyword evidence="1" id="KW-0677">Repeat</keyword>
<dbReference type="GO" id="GO:0000272">
    <property type="term" value="P:polysaccharide catabolic process"/>
    <property type="evidence" value="ECO:0007669"/>
    <property type="project" value="UniProtKB-KW"/>
</dbReference>
<dbReference type="Gene3D" id="2.60.40.10">
    <property type="entry name" value="Immunoglobulins"/>
    <property type="match status" value="3"/>
</dbReference>
<dbReference type="PANTHER" id="PTHR13817">
    <property type="entry name" value="TITIN"/>
    <property type="match status" value="1"/>
</dbReference>
<dbReference type="Pfam" id="PF00041">
    <property type="entry name" value="fn3"/>
    <property type="match status" value="2"/>
</dbReference>
<feature type="domain" description="Fibronectin type-III" evidence="5">
    <location>
        <begin position="1480"/>
        <end position="1571"/>
    </location>
</feature>
<feature type="region of interest" description="Disordered" evidence="4">
    <location>
        <begin position="1930"/>
        <end position="1972"/>
    </location>
</feature>
<dbReference type="Pfam" id="PF17963">
    <property type="entry name" value="Big_9"/>
    <property type="match status" value="2"/>
</dbReference>
<comment type="caution">
    <text evidence="6">The sequence shown here is derived from an EMBL/GenBank/DDBJ whole genome shotgun (WGS) entry which is preliminary data.</text>
</comment>